<dbReference type="HOGENOM" id="CLU_631507_0_0_14"/>
<evidence type="ECO:0000313" key="2">
    <source>
        <dbReference type="EMBL" id="AHI54020.1"/>
    </source>
</evidence>
<organism evidence="2 3">
    <name type="scientific">Spiroplasma sabaudiense Ar-1343</name>
    <dbReference type="NCBI Taxonomy" id="1276257"/>
    <lineage>
        <taxon>Bacteria</taxon>
        <taxon>Bacillati</taxon>
        <taxon>Mycoplasmatota</taxon>
        <taxon>Mollicutes</taxon>
        <taxon>Entomoplasmatales</taxon>
        <taxon>Spiroplasmataceae</taxon>
        <taxon>Spiroplasma</taxon>
    </lineage>
</organism>
<feature type="transmembrane region" description="Helical" evidence="1">
    <location>
        <begin position="6"/>
        <end position="29"/>
    </location>
</feature>
<feature type="transmembrane region" description="Helical" evidence="1">
    <location>
        <begin position="107"/>
        <end position="127"/>
    </location>
</feature>
<sequence length="434" mass="49234">MIKKFTLFTAVIYLIILLSSIFVIDQTVIDKEAFSNGNYEVLSTSTGFFNWFGILAIASGTSAALDLQKLITTIILSGFLLIIILSFISLIIVSVAFKKGVSKNIKIFGTISYSIAIILLIAIQVTFGFSNFNSDFDEAVFSNKPISIFFFLETTNPQNGLNAVQQINPAIFFPVLFFAITNIILIFCQKSRLQIDKTQNNHVKENFTQPQPKASETLRMGEDSIDLNSKINRLRSDLAKSPAEMEGFTEESTITNTITQEEEIKPQPVLKEFVTQELNQTLDEQIVDPLIIVQDEANSFKPKEPLPIIEESVYEPILIDPYVKTITPRRGGKQKAQQFEDRGPIGVTFHDPLRGFKRNRDLIKPEYENKIFLGDSDRIWEAIRHANRDILKKHPASLQNQAPQKNYYQPNEAEIEKIKSIYTYDKTIDWGDDA</sequence>
<evidence type="ECO:0000313" key="3">
    <source>
        <dbReference type="Proteomes" id="UP000019265"/>
    </source>
</evidence>
<name>W6AAY6_9MOLU</name>
<protein>
    <recommendedName>
        <fullName evidence="4">Transmembrane protein</fullName>
    </recommendedName>
</protein>
<evidence type="ECO:0008006" key="4">
    <source>
        <dbReference type="Google" id="ProtNLM"/>
    </source>
</evidence>
<dbReference type="EMBL" id="CP006934">
    <property type="protein sequence ID" value="AHI54020.1"/>
    <property type="molecule type" value="Genomic_DNA"/>
</dbReference>
<proteinExistence type="predicted"/>
<dbReference type="OrthoDB" id="387694at2"/>
<keyword evidence="1" id="KW-0812">Transmembrane</keyword>
<reference evidence="2 3" key="1">
    <citation type="journal article" date="2014" name="Genome Biol. Evol.">
        <title>Molecular evolution of the substrate utilization strategies and putative virulence factors in mosquito-associated Spiroplasma species.</title>
        <authorList>
            <person name="Chang T.H."/>
            <person name="Lo W.S."/>
            <person name="Ku C."/>
            <person name="Chen L.L."/>
            <person name="Kuo C.H."/>
        </authorList>
    </citation>
    <scope>NUCLEOTIDE SEQUENCE [LARGE SCALE GENOMIC DNA]</scope>
    <source>
        <strain evidence="2">Ar-1343</strain>
    </source>
</reference>
<keyword evidence="1" id="KW-0472">Membrane</keyword>
<evidence type="ECO:0000256" key="1">
    <source>
        <dbReference type="SAM" id="Phobius"/>
    </source>
</evidence>
<accession>W6AAY6</accession>
<dbReference type="STRING" id="1276257.SSABA_v1c06180"/>
<feature type="transmembrane region" description="Helical" evidence="1">
    <location>
        <begin position="70"/>
        <end position="95"/>
    </location>
</feature>
<dbReference type="PATRIC" id="fig|1276257.3.peg.628"/>
<keyword evidence="3" id="KW-1185">Reference proteome</keyword>
<dbReference type="RefSeq" id="WP_025251159.1">
    <property type="nucleotide sequence ID" value="NZ_CP006934.1"/>
</dbReference>
<dbReference type="KEGG" id="ssab:SSABA_v1c06180"/>
<dbReference type="Proteomes" id="UP000019265">
    <property type="component" value="Chromosome"/>
</dbReference>
<keyword evidence="1" id="KW-1133">Transmembrane helix</keyword>
<gene>
    <name evidence="2" type="ORF">SSABA_v1c06180</name>
</gene>
<feature type="transmembrane region" description="Helical" evidence="1">
    <location>
        <begin position="170"/>
        <end position="188"/>
    </location>
</feature>
<dbReference type="AlphaFoldDB" id="W6AAY6"/>